<keyword evidence="1" id="KW-0812">Transmembrane</keyword>
<dbReference type="Proteomes" id="UP001530400">
    <property type="component" value="Unassembled WGS sequence"/>
</dbReference>
<sequence length="413" mass="45355">MQRQRKVAFNWSQLGPTRKNITNVSFVVMNVILFAHFICLTAPFIQANLPVPAHECTINMIALNQIPGEPLIKGGDIEYGCDDGSGLFSPLHLDKLQQKSLQGLAASGQVLYGKSQININGATFNQDGSITTPPGKPISVKARVNNEKVFLRRPRTTKASKRSVLLFRVTDVNGELFFFWLVHEDNPDLMSDKLAHSGGLDGGAYSDHTCSMGNPLYGDDFGEMCFNPAKIWQLHHSPHPVTVKYGWYDPLDFFTVDTSSGPQVYEMIGIGEYRLQQGKVTDFSSLTRIYLSPLNSLLRVLETSRKAVALQIIVPGGIDKYIGFNSAKGANFQNDLASDMVTIVEWNTTSGYIPSSLKGYIAQGETFLLENGITVTAKTINTMVSPSVACVCVKESHQTCPRDCGRLSPNHSG</sequence>
<keyword evidence="1" id="KW-1133">Transmembrane helix</keyword>
<name>A0ABD3PMC3_9STRA</name>
<protein>
    <submittedName>
        <fullName evidence="2">Uncharacterized protein</fullName>
    </submittedName>
</protein>
<feature type="transmembrane region" description="Helical" evidence="1">
    <location>
        <begin position="21"/>
        <end position="45"/>
    </location>
</feature>
<dbReference type="EMBL" id="JALLPJ020000538">
    <property type="protein sequence ID" value="KAL3789125.1"/>
    <property type="molecule type" value="Genomic_DNA"/>
</dbReference>
<evidence type="ECO:0000256" key="1">
    <source>
        <dbReference type="SAM" id="Phobius"/>
    </source>
</evidence>
<gene>
    <name evidence="2" type="ORF">ACHAWO_012658</name>
</gene>
<keyword evidence="1" id="KW-0472">Membrane</keyword>
<comment type="caution">
    <text evidence="2">The sequence shown here is derived from an EMBL/GenBank/DDBJ whole genome shotgun (WGS) entry which is preliminary data.</text>
</comment>
<proteinExistence type="predicted"/>
<accession>A0ABD3PMC3</accession>
<organism evidence="2 3">
    <name type="scientific">Cyclotella atomus</name>
    <dbReference type="NCBI Taxonomy" id="382360"/>
    <lineage>
        <taxon>Eukaryota</taxon>
        <taxon>Sar</taxon>
        <taxon>Stramenopiles</taxon>
        <taxon>Ochrophyta</taxon>
        <taxon>Bacillariophyta</taxon>
        <taxon>Coscinodiscophyceae</taxon>
        <taxon>Thalassiosirophycidae</taxon>
        <taxon>Stephanodiscales</taxon>
        <taxon>Stephanodiscaceae</taxon>
        <taxon>Cyclotella</taxon>
    </lineage>
</organism>
<dbReference type="AlphaFoldDB" id="A0ABD3PMC3"/>
<keyword evidence="3" id="KW-1185">Reference proteome</keyword>
<evidence type="ECO:0000313" key="2">
    <source>
        <dbReference type="EMBL" id="KAL3789125.1"/>
    </source>
</evidence>
<reference evidence="2 3" key="1">
    <citation type="submission" date="2024-10" db="EMBL/GenBank/DDBJ databases">
        <title>Updated reference genomes for cyclostephanoid diatoms.</title>
        <authorList>
            <person name="Roberts W.R."/>
            <person name="Alverson A.J."/>
        </authorList>
    </citation>
    <scope>NUCLEOTIDE SEQUENCE [LARGE SCALE GENOMIC DNA]</scope>
    <source>
        <strain evidence="2 3">AJA010-31</strain>
    </source>
</reference>
<evidence type="ECO:0000313" key="3">
    <source>
        <dbReference type="Proteomes" id="UP001530400"/>
    </source>
</evidence>